<dbReference type="InterPro" id="IPR018076">
    <property type="entry name" value="T2SS_GspF_dom"/>
</dbReference>
<protein>
    <submittedName>
        <fullName evidence="9">Type II secretion system protein</fullName>
    </submittedName>
</protein>
<dbReference type="Pfam" id="PF00482">
    <property type="entry name" value="T2SSF"/>
    <property type="match status" value="1"/>
</dbReference>
<evidence type="ECO:0000256" key="2">
    <source>
        <dbReference type="ARBA" id="ARBA00022475"/>
    </source>
</evidence>
<feature type="compositionally biased region" description="Low complexity" evidence="6">
    <location>
        <begin position="296"/>
        <end position="309"/>
    </location>
</feature>
<gene>
    <name evidence="9" type="ORF">F8568_040980</name>
</gene>
<comment type="caution">
    <text evidence="9">The sequence shown here is derived from an EMBL/GenBank/DDBJ whole genome shotgun (WGS) entry which is preliminary data.</text>
</comment>
<evidence type="ECO:0000256" key="5">
    <source>
        <dbReference type="ARBA" id="ARBA00023136"/>
    </source>
</evidence>
<proteinExistence type="predicted"/>
<dbReference type="PANTHER" id="PTHR35007">
    <property type="entry name" value="INTEGRAL MEMBRANE PROTEIN-RELATED"/>
    <property type="match status" value="1"/>
</dbReference>
<keyword evidence="4 7" id="KW-1133">Transmembrane helix</keyword>
<feature type="domain" description="Type II secretion system protein GspF" evidence="8">
    <location>
        <begin position="107"/>
        <end position="230"/>
    </location>
</feature>
<comment type="subcellular location">
    <subcellularLocation>
        <location evidence="1">Cell membrane</location>
        <topology evidence="1">Multi-pass membrane protein</topology>
    </subcellularLocation>
</comment>
<evidence type="ECO:0000313" key="9">
    <source>
        <dbReference type="EMBL" id="MWA06616.1"/>
    </source>
</evidence>
<evidence type="ECO:0000256" key="3">
    <source>
        <dbReference type="ARBA" id="ARBA00022692"/>
    </source>
</evidence>
<organism evidence="9 10">
    <name type="scientific">Actinomadura physcomitrii</name>
    <dbReference type="NCBI Taxonomy" id="2650748"/>
    <lineage>
        <taxon>Bacteria</taxon>
        <taxon>Bacillati</taxon>
        <taxon>Actinomycetota</taxon>
        <taxon>Actinomycetes</taxon>
        <taxon>Streptosporangiales</taxon>
        <taxon>Thermomonosporaceae</taxon>
        <taxon>Actinomadura</taxon>
    </lineage>
</organism>
<keyword evidence="5 7" id="KW-0472">Membrane</keyword>
<feature type="transmembrane region" description="Helical" evidence="7">
    <location>
        <begin position="6"/>
        <end position="27"/>
    </location>
</feature>
<reference evidence="9" key="1">
    <citation type="submission" date="2019-12" db="EMBL/GenBank/DDBJ databases">
        <title>Actinomadura physcomitrii sp. nov., a novel actinomycete isolated from moss [Physcomitrium sphaericum (Ludw) Fuernr].</title>
        <authorList>
            <person name="Zhuang X."/>
        </authorList>
    </citation>
    <scope>NUCLEOTIDE SEQUENCE [LARGE SCALE GENOMIC DNA]</scope>
    <source>
        <strain evidence="9">LD22</strain>
    </source>
</reference>
<keyword evidence="2" id="KW-1003">Cell membrane</keyword>
<evidence type="ECO:0000256" key="1">
    <source>
        <dbReference type="ARBA" id="ARBA00004651"/>
    </source>
</evidence>
<dbReference type="Proteomes" id="UP000462055">
    <property type="component" value="Unassembled WGS sequence"/>
</dbReference>
<evidence type="ECO:0000259" key="8">
    <source>
        <dbReference type="Pfam" id="PF00482"/>
    </source>
</evidence>
<dbReference type="PANTHER" id="PTHR35007:SF3">
    <property type="entry name" value="POSSIBLE CONSERVED ALANINE RICH MEMBRANE PROTEIN"/>
    <property type="match status" value="1"/>
</dbReference>
<accession>A0A6I4MWA5</accession>
<feature type="compositionally biased region" description="Gly residues" evidence="6">
    <location>
        <begin position="322"/>
        <end position="334"/>
    </location>
</feature>
<feature type="transmembrane region" description="Helical" evidence="7">
    <location>
        <begin position="220"/>
        <end position="240"/>
    </location>
</feature>
<feature type="transmembrane region" description="Helical" evidence="7">
    <location>
        <begin position="246"/>
        <end position="266"/>
    </location>
</feature>
<evidence type="ECO:0000313" key="10">
    <source>
        <dbReference type="Proteomes" id="UP000462055"/>
    </source>
</evidence>
<dbReference type="EMBL" id="WBMS02000054">
    <property type="protein sequence ID" value="MWA06616.1"/>
    <property type="molecule type" value="Genomic_DNA"/>
</dbReference>
<feature type="transmembrane region" description="Helical" evidence="7">
    <location>
        <begin position="48"/>
        <end position="65"/>
    </location>
</feature>
<name>A0A6I4MWA5_9ACTN</name>
<feature type="region of interest" description="Disordered" evidence="6">
    <location>
        <begin position="283"/>
        <end position="334"/>
    </location>
</feature>
<keyword evidence="10" id="KW-1185">Reference proteome</keyword>
<evidence type="ECO:0000256" key="7">
    <source>
        <dbReference type="SAM" id="Phobius"/>
    </source>
</evidence>
<evidence type="ECO:0000256" key="6">
    <source>
        <dbReference type="SAM" id="MobiDB-lite"/>
    </source>
</evidence>
<keyword evidence="3 7" id="KW-0812">Transmembrane</keyword>
<feature type="transmembrane region" description="Helical" evidence="7">
    <location>
        <begin position="71"/>
        <end position="91"/>
    </location>
</feature>
<dbReference type="GO" id="GO:0005886">
    <property type="term" value="C:plasma membrane"/>
    <property type="evidence" value="ECO:0007669"/>
    <property type="project" value="UniProtKB-SubCell"/>
</dbReference>
<sequence length="334" mass="35136">MYSADVLLAVVAGAVAGGGLLLLAVAIRGLPPRTRPARGRSREDLVRTLTTRTAVAVIVGVLVLAVTRWPIAAAGTGALVLAWDGLAGGAAEERKGMARLEALAAWTESLRDTIAGAVGLEQAIPASQRAAAAALQQPLRTLVDRLHTRVPMPEALRRFADDIDDPSADLVIAALILNARLRGPGLRDMLTALATSARAELDMRRRVEADRRSTRRSVRIVVGVSVGTALALAVFNHSYVEPYDDFLGQLVLCVVVALYGAAFLWLRRLAKYDLPGRFLGEPRQARPGVPAEVPSTVAGWRTGRAATTTQDVPLRGRHTMDAGGGGGMTGGGAA</sequence>
<evidence type="ECO:0000256" key="4">
    <source>
        <dbReference type="ARBA" id="ARBA00022989"/>
    </source>
</evidence>
<dbReference type="AlphaFoldDB" id="A0A6I4MWA5"/>